<dbReference type="InterPro" id="IPR051207">
    <property type="entry name" value="ComplexI_NDUFA9_subunit"/>
</dbReference>
<evidence type="ECO:0000313" key="4">
    <source>
        <dbReference type="Proteomes" id="UP001054902"/>
    </source>
</evidence>
<dbReference type="Proteomes" id="UP001054902">
    <property type="component" value="Unassembled WGS sequence"/>
</dbReference>
<comment type="caution">
    <text evidence="3">The sequence shown here is derived from an EMBL/GenBank/DDBJ whole genome shotgun (WGS) entry which is preliminary data.</text>
</comment>
<protein>
    <recommendedName>
        <fullName evidence="2">NAD(P)-binding domain-containing protein</fullName>
    </recommendedName>
</protein>
<accession>A0AAD3HAQ6</accession>
<keyword evidence="1" id="KW-0732">Signal</keyword>
<dbReference type="AlphaFoldDB" id="A0AAD3HAQ6"/>
<dbReference type="PANTHER" id="PTHR12126:SF16">
    <property type="entry name" value="MIOREX COMPLEX COMPONENT 2"/>
    <property type="match status" value="1"/>
</dbReference>
<keyword evidence="4" id="KW-1185">Reference proteome</keyword>
<dbReference type="PANTHER" id="PTHR12126">
    <property type="entry name" value="NADH-UBIQUINONE OXIDOREDUCTASE 39 KDA SUBUNIT-RELATED"/>
    <property type="match status" value="1"/>
</dbReference>
<feature type="signal peptide" evidence="1">
    <location>
        <begin position="1"/>
        <end position="18"/>
    </location>
</feature>
<dbReference type="Pfam" id="PF13460">
    <property type="entry name" value="NAD_binding_10"/>
    <property type="match status" value="1"/>
</dbReference>
<dbReference type="InterPro" id="IPR016040">
    <property type="entry name" value="NAD(P)-bd_dom"/>
</dbReference>
<reference evidence="3 4" key="1">
    <citation type="journal article" date="2021" name="Sci. Rep.">
        <title>The genome of the diatom Chaetoceros tenuissimus carries an ancient integrated fragment of an extant virus.</title>
        <authorList>
            <person name="Hongo Y."/>
            <person name="Kimura K."/>
            <person name="Takaki Y."/>
            <person name="Yoshida Y."/>
            <person name="Baba S."/>
            <person name="Kobayashi G."/>
            <person name="Nagasaki K."/>
            <person name="Hano T."/>
            <person name="Tomaru Y."/>
        </authorList>
    </citation>
    <scope>NUCLEOTIDE SEQUENCE [LARGE SCALE GENOMIC DNA]</scope>
    <source>
        <strain evidence="3 4">NIES-3715</strain>
    </source>
</reference>
<dbReference type="SUPFAM" id="SSF51735">
    <property type="entry name" value="NAD(P)-binding Rossmann-fold domains"/>
    <property type="match status" value="1"/>
</dbReference>
<organism evidence="3 4">
    <name type="scientific">Chaetoceros tenuissimus</name>
    <dbReference type="NCBI Taxonomy" id="426638"/>
    <lineage>
        <taxon>Eukaryota</taxon>
        <taxon>Sar</taxon>
        <taxon>Stramenopiles</taxon>
        <taxon>Ochrophyta</taxon>
        <taxon>Bacillariophyta</taxon>
        <taxon>Coscinodiscophyceae</taxon>
        <taxon>Chaetocerotophycidae</taxon>
        <taxon>Chaetocerotales</taxon>
        <taxon>Chaetocerotaceae</taxon>
        <taxon>Chaetoceros</taxon>
    </lineage>
</organism>
<name>A0AAD3HAQ6_9STRA</name>
<evidence type="ECO:0000259" key="2">
    <source>
        <dbReference type="Pfam" id="PF13460"/>
    </source>
</evidence>
<evidence type="ECO:0000256" key="1">
    <source>
        <dbReference type="SAM" id="SignalP"/>
    </source>
</evidence>
<feature type="domain" description="NAD(P)-binding" evidence="2">
    <location>
        <begin position="91"/>
        <end position="236"/>
    </location>
</feature>
<proteinExistence type="predicted"/>
<sequence length="315" mass="32835">MNTFKLFFLSALLGSSHAFSPVKHHSPFYQHTSSSALFSEKLSTRNSEGVESSRRNFIKVAGSSIAAITFLSQPDNAFAAEGSSEKVLVIGGSGFVGKEVCKKLKELGIDYIATSRDGRDGTIALDFSSPNINVEATVADLAKDCTAVISTVGAIGSSEDVKTVNSGTGLAASGAKTAGVKNFVYISVAPEVRESVGGVDFFKNYMEGKAFSENAIKSNFPDSYTIVAPTFIYGGDSFGINPPRVADGYGRLVEGLLSSPPFRAAASVSPGFIGVALEPPVKVTAVAGACVAGALGKSQNILDTYDEIVQTSNLI</sequence>
<dbReference type="GO" id="GO:0005739">
    <property type="term" value="C:mitochondrion"/>
    <property type="evidence" value="ECO:0007669"/>
    <property type="project" value="TreeGrafter"/>
</dbReference>
<dbReference type="Gene3D" id="3.40.50.720">
    <property type="entry name" value="NAD(P)-binding Rossmann-like Domain"/>
    <property type="match status" value="1"/>
</dbReference>
<evidence type="ECO:0000313" key="3">
    <source>
        <dbReference type="EMBL" id="GFH56645.1"/>
    </source>
</evidence>
<dbReference type="GO" id="GO:0044877">
    <property type="term" value="F:protein-containing complex binding"/>
    <property type="evidence" value="ECO:0007669"/>
    <property type="project" value="TreeGrafter"/>
</dbReference>
<dbReference type="EMBL" id="BLLK01000055">
    <property type="protein sequence ID" value="GFH56645.1"/>
    <property type="molecule type" value="Genomic_DNA"/>
</dbReference>
<gene>
    <name evidence="3" type="ORF">CTEN210_13121</name>
</gene>
<feature type="chain" id="PRO_5042056138" description="NAD(P)-binding domain-containing protein" evidence="1">
    <location>
        <begin position="19"/>
        <end position="315"/>
    </location>
</feature>
<dbReference type="InterPro" id="IPR036291">
    <property type="entry name" value="NAD(P)-bd_dom_sf"/>
</dbReference>